<dbReference type="VEuPathDB" id="FungiDB:VP01_1681g3"/>
<evidence type="ECO:0000313" key="2">
    <source>
        <dbReference type="EMBL" id="KNZ59681.1"/>
    </source>
</evidence>
<feature type="region of interest" description="Disordered" evidence="1">
    <location>
        <begin position="1"/>
        <end position="26"/>
    </location>
</feature>
<evidence type="ECO:0000256" key="1">
    <source>
        <dbReference type="SAM" id="MobiDB-lite"/>
    </source>
</evidence>
<evidence type="ECO:0000313" key="3">
    <source>
        <dbReference type="Proteomes" id="UP000037035"/>
    </source>
</evidence>
<dbReference type="EMBL" id="LAVV01006483">
    <property type="protein sequence ID" value="KNZ59681.1"/>
    <property type="molecule type" value="Genomic_DNA"/>
</dbReference>
<proteinExistence type="predicted"/>
<reference evidence="2 3" key="1">
    <citation type="submission" date="2015-08" db="EMBL/GenBank/DDBJ databases">
        <title>Next Generation Sequencing and Analysis of the Genome of Puccinia sorghi L Schw, the Causal Agent of Maize Common Rust.</title>
        <authorList>
            <person name="Rochi L."/>
            <person name="Burguener G."/>
            <person name="Darino M."/>
            <person name="Turjanski A."/>
            <person name="Kreff E."/>
            <person name="Dieguez M.J."/>
            <person name="Sacco F."/>
        </authorList>
    </citation>
    <scope>NUCLEOTIDE SEQUENCE [LARGE SCALE GENOMIC DNA]</scope>
    <source>
        <strain evidence="2 3">RO10H11247</strain>
    </source>
</reference>
<gene>
    <name evidence="2" type="ORF">VP01_1681g3</name>
</gene>
<keyword evidence="3" id="KW-1185">Reference proteome</keyword>
<dbReference type="AlphaFoldDB" id="A0A0L6VFW9"/>
<comment type="caution">
    <text evidence="2">The sequence shown here is derived from an EMBL/GenBank/DDBJ whole genome shotgun (WGS) entry which is preliminary data.</text>
</comment>
<feature type="region of interest" description="Disordered" evidence="1">
    <location>
        <begin position="63"/>
        <end position="100"/>
    </location>
</feature>
<dbReference type="OrthoDB" id="10280458at2759"/>
<accession>A0A0L6VFW9</accession>
<feature type="compositionally biased region" description="Polar residues" evidence="1">
    <location>
        <begin position="16"/>
        <end position="26"/>
    </location>
</feature>
<dbReference type="Proteomes" id="UP000037035">
    <property type="component" value="Unassembled WGS sequence"/>
</dbReference>
<organism evidence="2 3">
    <name type="scientific">Puccinia sorghi</name>
    <dbReference type="NCBI Taxonomy" id="27349"/>
    <lineage>
        <taxon>Eukaryota</taxon>
        <taxon>Fungi</taxon>
        <taxon>Dikarya</taxon>
        <taxon>Basidiomycota</taxon>
        <taxon>Pucciniomycotina</taxon>
        <taxon>Pucciniomycetes</taxon>
        <taxon>Pucciniales</taxon>
        <taxon>Pucciniaceae</taxon>
        <taxon>Puccinia</taxon>
    </lineage>
</organism>
<sequence length="417" mass="47765">MSAEENRIAIPRFNPQELQKSTQPSQLRSNILSYQNAGASTAPVLSAGGRIPWEMSSMDRQNGGNVLISLKPSEQGGNAESWGADQGTTSSPRSQSKHSLRAEQNILVNWQSSTEPYLNQSPRPLHNFFESGNQGSSSENPEHIPLVSKIPKPHRPETIMPIGNHPSQIDGIANYGRLKFNKDLFTGKGPHESDKNCIVRLLKSTPKPSHGNFLFTYDQLVRVCQRTKRRPSITSALSLDKIGIFMDNIDEWDKYWNTHAKIDLEILQRGKEVLKYQFIFPLFLLYVEMIISIIPFKQELPLDTELDYTNEMRNAIQSYFEFNNLMNTQPGSGEGKIQIEKQMSFKGTLSHARKRPSSILWLFIEFWMKNYYKAVWDQVKKRNSSSACDYFKVFFNSLFIHGIETLNEQLRNHLPHK</sequence>
<protein>
    <submittedName>
        <fullName evidence="2">Uncharacterized protein</fullName>
    </submittedName>
</protein>
<name>A0A0L6VFW9_9BASI</name>